<dbReference type="Pfam" id="PF00441">
    <property type="entry name" value="Acyl-CoA_dh_1"/>
    <property type="match status" value="1"/>
</dbReference>
<dbReference type="SUPFAM" id="SSF56645">
    <property type="entry name" value="Acyl-CoA dehydrogenase NM domain-like"/>
    <property type="match status" value="1"/>
</dbReference>
<dbReference type="InterPro" id="IPR006091">
    <property type="entry name" value="Acyl-CoA_Oxase/DH_mid-dom"/>
</dbReference>
<dbReference type="GO" id="GO:0003995">
    <property type="term" value="F:acyl-CoA dehydrogenase activity"/>
    <property type="evidence" value="ECO:0007669"/>
    <property type="project" value="InterPro"/>
</dbReference>
<keyword evidence="4 6" id="KW-0274">FAD</keyword>
<keyword evidence="3 6" id="KW-0285">Flavoprotein</keyword>
<dbReference type="EMBL" id="JABBJH010000013">
    <property type="protein sequence ID" value="NMK39563.1"/>
    <property type="molecule type" value="Genomic_DNA"/>
</dbReference>
<evidence type="ECO:0000256" key="1">
    <source>
        <dbReference type="ARBA" id="ARBA00001974"/>
    </source>
</evidence>
<dbReference type="FunFam" id="1.20.140.10:FF:000004">
    <property type="entry name" value="Acyl-CoA dehydrogenase FadE25"/>
    <property type="match status" value="1"/>
</dbReference>
<reference evidence="10 12" key="1">
    <citation type="journal article" date="2018" name="Genome Announc.">
        <title>Complete genomes of two Megasphaera elsdenii strains, NCIMB 702410 and ATCC 25940.</title>
        <authorList>
            <person name="Hatmaker E.A."/>
            <person name="O'Dell K."/>
            <person name="Riley L.A."/>
            <person name="Klingeman D.M."/>
            <person name="Guss A.M."/>
        </authorList>
    </citation>
    <scope>NUCLEOTIDE SEQUENCE [LARGE SCALE GENOMIC DNA]</scope>
    <source>
        <strain evidence="10 12">NCIMB702410</strain>
    </source>
</reference>
<evidence type="ECO:0000259" key="8">
    <source>
        <dbReference type="Pfam" id="PF02770"/>
    </source>
</evidence>
<evidence type="ECO:0000256" key="3">
    <source>
        <dbReference type="ARBA" id="ARBA00022630"/>
    </source>
</evidence>
<dbReference type="Pfam" id="PF02771">
    <property type="entry name" value="Acyl-CoA_dh_N"/>
    <property type="match status" value="1"/>
</dbReference>
<dbReference type="InterPro" id="IPR037069">
    <property type="entry name" value="AcylCoA_DH/ox_N_sf"/>
</dbReference>
<dbReference type="InterPro" id="IPR036250">
    <property type="entry name" value="AcylCo_DH-like_C"/>
</dbReference>
<dbReference type="Proteomes" id="UP000238358">
    <property type="component" value="Chromosome"/>
</dbReference>
<gene>
    <name evidence="10" type="ORF">C6Y28_08780</name>
    <name evidence="11" type="ORF">HG933_09315</name>
</gene>
<dbReference type="Gene3D" id="1.20.140.10">
    <property type="entry name" value="Butyryl-CoA Dehydrogenase, subunit A, domain 3"/>
    <property type="match status" value="1"/>
</dbReference>
<dbReference type="RefSeq" id="WP_014017064.1">
    <property type="nucleotide sequence ID" value="NZ_AP031433.1"/>
</dbReference>
<evidence type="ECO:0000313" key="13">
    <source>
        <dbReference type="Proteomes" id="UP000536773"/>
    </source>
</evidence>
<proteinExistence type="inferred from homology"/>
<dbReference type="PROSITE" id="PS00072">
    <property type="entry name" value="ACYL_COA_DH_1"/>
    <property type="match status" value="1"/>
</dbReference>
<dbReference type="InterPro" id="IPR009075">
    <property type="entry name" value="AcylCo_DH/oxidase_C"/>
</dbReference>
<dbReference type="InterPro" id="IPR006089">
    <property type="entry name" value="Acyl-CoA_DH_CS"/>
</dbReference>
<dbReference type="AlphaFoldDB" id="A0A1M6MZ63"/>
<evidence type="ECO:0000313" key="12">
    <source>
        <dbReference type="Proteomes" id="UP000238358"/>
    </source>
</evidence>
<dbReference type="InterPro" id="IPR013786">
    <property type="entry name" value="AcylCoA_DH/ox_N"/>
</dbReference>
<dbReference type="PROSITE" id="PS00073">
    <property type="entry name" value="ACYL_COA_DH_2"/>
    <property type="match status" value="1"/>
</dbReference>
<evidence type="ECO:0000259" key="7">
    <source>
        <dbReference type="Pfam" id="PF00441"/>
    </source>
</evidence>
<organism evidence="11 13">
    <name type="scientific">Megasphaera elsdenii</name>
    <dbReference type="NCBI Taxonomy" id="907"/>
    <lineage>
        <taxon>Bacteria</taxon>
        <taxon>Bacillati</taxon>
        <taxon>Bacillota</taxon>
        <taxon>Negativicutes</taxon>
        <taxon>Veillonellales</taxon>
        <taxon>Veillonellaceae</taxon>
        <taxon>Megasphaera</taxon>
    </lineage>
</organism>
<evidence type="ECO:0000256" key="5">
    <source>
        <dbReference type="ARBA" id="ARBA00023002"/>
    </source>
</evidence>
<dbReference type="EMBL" id="CP027569">
    <property type="protein sequence ID" value="AVO27697.1"/>
    <property type="molecule type" value="Genomic_DNA"/>
</dbReference>
<dbReference type="Gene3D" id="2.40.110.10">
    <property type="entry name" value="Butyryl-CoA Dehydrogenase, subunit A, domain 2"/>
    <property type="match status" value="1"/>
</dbReference>
<evidence type="ECO:0000259" key="9">
    <source>
        <dbReference type="Pfam" id="PF02771"/>
    </source>
</evidence>
<dbReference type="PANTHER" id="PTHR43884">
    <property type="entry name" value="ACYL-COA DEHYDROGENASE"/>
    <property type="match status" value="1"/>
</dbReference>
<protein>
    <submittedName>
        <fullName evidence="10 11">Acyl-CoA dehydrogenase</fullName>
    </submittedName>
</protein>
<sequence>MDFNLTDIQQDFLKLAHDFGEKKLAPTVTERDHKGIYDKELIDELLSLGITGAYFEEKYGGSGDDGGDVLSYILAVEELAKYDAGVAITLSATVSLCANPIWQFGTEAQKEKFLVPLVEGTKLGAFGLTEPNAGTDASGQQTIATKNDDGTYTLNGSKIFITNGGAADIYIVFAMTDKSKGNHGITAFILEDGTPGFTYGKKEDKMGIHTSQTMELVFQDVKVPAENMLGEEGKGFKIAMMTLDGGRIGVAAQALGIAEAALADAVEYSKQRVQFGKPLCKFQSISFKLADMKMQIEAARNLVYKAACKKQEGKPFTVDAAIAKRVASDVAMRVTTEAVQIFGGYGYSEEYPVARHMRDAKITQIYEGTNEVQLMVTGGALLR</sequence>
<dbReference type="SUPFAM" id="SSF47203">
    <property type="entry name" value="Acyl-CoA dehydrogenase C-terminal domain-like"/>
    <property type="match status" value="1"/>
</dbReference>
<dbReference type="CDD" id="cd01158">
    <property type="entry name" value="SCAD_SBCAD"/>
    <property type="match status" value="1"/>
</dbReference>
<dbReference type="InterPro" id="IPR009100">
    <property type="entry name" value="AcylCoA_DH/oxidase_NM_dom_sf"/>
</dbReference>
<accession>A0A1M6MZ63</accession>
<dbReference type="Pfam" id="PF02770">
    <property type="entry name" value="Acyl-CoA_dh_M"/>
    <property type="match status" value="1"/>
</dbReference>
<name>A0A1M6MZ63_MEGEL</name>
<comment type="similarity">
    <text evidence="2 6">Belongs to the acyl-CoA dehydrogenase family.</text>
</comment>
<evidence type="ECO:0000256" key="4">
    <source>
        <dbReference type="ARBA" id="ARBA00022827"/>
    </source>
</evidence>
<reference evidence="11 13" key="2">
    <citation type="submission" date="2020-04" db="EMBL/GenBank/DDBJ databases">
        <authorList>
            <person name="Hitch T.C.A."/>
            <person name="Wylensek D."/>
            <person name="Clavel T."/>
        </authorList>
    </citation>
    <scope>NUCLEOTIDE SEQUENCE [LARGE SCALE GENOMIC DNA]</scope>
    <source>
        <strain evidence="11 13">WCA-386-APC-2A</strain>
    </source>
</reference>
<dbReference type="FunFam" id="1.10.540.10:FF:000002">
    <property type="entry name" value="Acyl-CoA dehydrogenase FadE19"/>
    <property type="match status" value="1"/>
</dbReference>
<feature type="domain" description="Acyl-CoA oxidase/dehydrogenase middle" evidence="8">
    <location>
        <begin position="125"/>
        <end position="221"/>
    </location>
</feature>
<dbReference type="Gene3D" id="1.10.540.10">
    <property type="entry name" value="Acyl-CoA dehydrogenase/oxidase, N-terminal domain"/>
    <property type="match status" value="1"/>
</dbReference>
<dbReference type="PIRSF" id="PIRSF016578">
    <property type="entry name" value="HsaA"/>
    <property type="match status" value="1"/>
</dbReference>
<evidence type="ECO:0000256" key="6">
    <source>
        <dbReference type="RuleBase" id="RU362125"/>
    </source>
</evidence>
<dbReference type="GO" id="GO:0050660">
    <property type="term" value="F:flavin adenine dinucleotide binding"/>
    <property type="evidence" value="ECO:0007669"/>
    <property type="project" value="InterPro"/>
</dbReference>
<feature type="domain" description="Acyl-CoA dehydrogenase/oxidase N-terminal" evidence="9">
    <location>
        <begin position="6"/>
        <end position="120"/>
    </location>
</feature>
<evidence type="ECO:0000313" key="10">
    <source>
        <dbReference type="EMBL" id="AVO27697.1"/>
    </source>
</evidence>
<dbReference type="GeneID" id="97492323"/>
<evidence type="ECO:0000256" key="2">
    <source>
        <dbReference type="ARBA" id="ARBA00009347"/>
    </source>
</evidence>
<dbReference type="OrthoDB" id="9802447at2"/>
<dbReference type="InterPro" id="IPR046373">
    <property type="entry name" value="Acyl-CoA_Oxase/DH_mid-dom_sf"/>
</dbReference>
<keyword evidence="5 6" id="KW-0560">Oxidoreductase</keyword>
<dbReference type="SMR" id="A0A1M6MZ63"/>
<dbReference type="FunFam" id="2.40.110.10:FF:000001">
    <property type="entry name" value="Acyl-CoA dehydrogenase, mitochondrial"/>
    <property type="match status" value="1"/>
</dbReference>
<dbReference type="Proteomes" id="UP000536773">
    <property type="component" value="Unassembled WGS sequence"/>
</dbReference>
<comment type="cofactor">
    <cofactor evidence="1 6">
        <name>FAD</name>
        <dbReference type="ChEBI" id="CHEBI:57692"/>
    </cofactor>
</comment>
<feature type="domain" description="Acyl-CoA dehydrogenase/oxidase C-terminal" evidence="7">
    <location>
        <begin position="233"/>
        <end position="378"/>
    </location>
</feature>
<dbReference type="PANTHER" id="PTHR43884:SF12">
    <property type="entry name" value="ISOVALERYL-COA DEHYDROGENASE, MITOCHONDRIAL-RELATED"/>
    <property type="match status" value="1"/>
</dbReference>
<evidence type="ECO:0000313" key="11">
    <source>
        <dbReference type="EMBL" id="NMK39563.1"/>
    </source>
</evidence>